<keyword evidence="2" id="KW-1185">Reference proteome</keyword>
<sequence length="281" mass="34116">LCTIMKNILLIIIISVYTSSFSQVKIDTSEIKSVRYEWKIDTKRKDTTLNQILTEYKSGIYKEVFPNFKREHHRYPFINIFESKTEYLNKKIKPNLKVHYWSVSRGLQKNFYDEFGNLDSIYSNYYKDSLIEKKYKINKVYKRKGKLKYLINKFGEKEEHFYSLLGKLKRIEKSNDSVTFLTEYFKNGRIVKVDYRNGIKFNYEYDKKGRLTKLNDRTGTYYYRYNDSKLDSIDKFLSKSNKLYERILFGYNENGILIEKKEYKKIGDKERLINEYKYIYK</sequence>
<protein>
    <submittedName>
        <fullName evidence="1">RHS repeat protein</fullName>
    </submittedName>
</protein>
<dbReference type="EMBL" id="JAJAPW010000023">
    <property type="protein sequence ID" value="MCB4800328.1"/>
    <property type="molecule type" value="Genomic_DNA"/>
</dbReference>
<organism evidence="1 2">
    <name type="scientific">Neotamlana laminarinivorans</name>
    <dbReference type="NCBI Taxonomy" id="2883124"/>
    <lineage>
        <taxon>Bacteria</taxon>
        <taxon>Pseudomonadati</taxon>
        <taxon>Bacteroidota</taxon>
        <taxon>Flavobacteriia</taxon>
        <taxon>Flavobacteriales</taxon>
        <taxon>Flavobacteriaceae</taxon>
        <taxon>Neotamlana</taxon>
    </lineage>
</organism>
<dbReference type="RefSeq" id="WP_226544803.1">
    <property type="nucleotide sequence ID" value="NZ_JAJAPW010000023.1"/>
</dbReference>
<name>A0A9X1I470_9FLAO</name>
<proteinExistence type="predicted"/>
<feature type="non-terminal residue" evidence="1">
    <location>
        <position position="1"/>
    </location>
</feature>
<gene>
    <name evidence="1" type="ORF">LG649_15885</name>
</gene>
<dbReference type="Proteomes" id="UP001139199">
    <property type="component" value="Unassembled WGS sequence"/>
</dbReference>
<dbReference type="AlphaFoldDB" id="A0A9X1I470"/>
<evidence type="ECO:0000313" key="1">
    <source>
        <dbReference type="EMBL" id="MCB4800328.1"/>
    </source>
</evidence>
<accession>A0A9X1I470</accession>
<dbReference type="Gene3D" id="2.180.10.10">
    <property type="entry name" value="RHS repeat-associated core"/>
    <property type="match status" value="1"/>
</dbReference>
<comment type="caution">
    <text evidence="1">The sequence shown here is derived from an EMBL/GenBank/DDBJ whole genome shotgun (WGS) entry which is preliminary data.</text>
</comment>
<evidence type="ECO:0000313" key="2">
    <source>
        <dbReference type="Proteomes" id="UP001139199"/>
    </source>
</evidence>
<reference evidence="1" key="1">
    <citation type="submission" date="2021-10" db="EMBL/GenBank/DDBJ databases">
        <title>Tamlana sargassums sp. nov., and Tamlana laminarinivorans sp. nov., two new bacteria isolated from the brown alga.</title>
        <authorList>
            <person name="Li J."/>
        </authorList>
    </citation>
    <scope>NUCLEOTIDE SEQUENCE</scope>
    <source>
        <strain evidence="1">PT2-4</strain>
    </source>
</reference>